<dbReference type="eggNOG" id="arCOG00289">
    <property type="taxonomic scope" value="Archaea"/>
</dbReference>
<dbReference type="PROSITE" id="PS51379">
    <property type="entry name" value="4FE4S_FER_2"/>
    <property type="match status" value="2"/>
</dbReference>
<dbReference type="PANTHER" id="PTHR43673">
    <property type="entry name" value="NAD(P)H NITROREDUCTASE YDGI-RELATED"/>
    <property type="match status" value="1"/>
</dbReference>
<reference evidence="7 8" key="1">
    <citation type="journal article" date="2015" name="Genome Announc.">
        <title>Complete Genome Sequence of Methanosphaerula palustris E1-9CT, a Hydrogenotrophic Methanogen Isolated from a Minerotrophic Fen Peatland.</title>
        <authorList>
            <person name="Cadillo-Quiroz H."/>
            <person name="Browne P."/>
            <person name="Kyrpides N."/>
            <person name="Woyke T."/>
            <person name="Goodwin L."/>
            <person name="Detter C."/>
            <person name="Yavitt J.B."/>
            <person name="Zinder S.H."/>
        </authorList>
    </citation>
    <scope>NUCLEOTIDE SEQUENCE [LARGE SCALE GENOMIC DNA]</scope>
    <source>
        <strain evidence="8">ATCC BAA-1556 / DSM 19958 / E1-9c</strain>
    </source>
</reference>
<comment type="similarity">
    <text evidence="2">Belongs to the nitroreductase family.</text>
</comment>
<evidence type="ECO:0000256" key="2">
    <source>
        <dbReference type="ARBA" id="ARBA00007118"/>
    </source>
</evidence>
<dbReference type="Pfam" id="PF00881">
    <property type="entry name" value="Nitroreductase"/>
    <property type="match status" value="1"/>
</dbReference>
<dbReference type="InterPro" id="IPR000415">
    <property type="entry name" value="Nitroreductase-like"/>
</dbReference>
<dbReference type="PROSITE" id="PS00198">
    <property type="entry name" value="4FE4S_FER_1"/>
    <property type="match status" value="1"/>
</dbReference>
<dbReference type="CDD" id="cd02143">
    <property type="entry name" value="nitroreductase_FeS-like"/>
    <property type="match status" value="1"/>
</dbReference>
<gene>
    <name evidence="7" type="ordered locus">Mpal_1641</name>
</gene>
<feature type="domain" description="4Fe-4S ferredoxin-type" evidence="6">
    <location>
        <begin position="33"/>
        <end position="63"/>
    </location>
</feature>
<dbReference type="HOGENOM" id="CLU_070764_2_0_2"/>
<comment type="cofactor">
    <cofactor evidence="1">
        <name>FMN</name>
        <dbReference type="ChEBI" id="CHEBI:58210"/>
    </cofactor>
</comment>
<accession>B8GJB2</accession>
<organism evidence="7 8">
    <name type="scientific">Methanosphaerula palustris (strain ATCC BAA-1556 / DSM 19958 / E1-9c)</name>
    <dbReference type="NCBI Taxonomy" id="521011"/>
    <lineage>
        <taxon>Archaea</taxon>
        <taxon>Methanobacteriati</taxon>
        <taxon>Methanobacteriota</taxon>
        <taxon>Stenosarchaea group</taxon>
        <taxon>Methanomicrobia</taxon>
        <taxon>Methanomicrobiales</taxon>
        <taxon>Methanoregulaceae</taxon>
        <taxon>Methanosphaerula</taxon>
    </lineage>
</organism>
<name>B8GJB2_METPE</name>
<dbReference type="OrthoDB" id="51316at2157"/>
<protein>
    <submittedName>
        <fullName evidence="7">Nitroreductase</fullName>
    </submittedName>
</protein>
<dbReference type="InterPro" id="IPR017896">
    <property type="entry name" value="4Fe4S_Fe-S-bd"/>
</dbReference>
<dbReference type="SUPFAM" id="SSF55469">
    <property type="entry name" value="FMN-dependent nitroreductase-like"/>
    <property type="match status" value="1"/>
</dbReference>
<dbReference type="Pfam" id="PF13187">
    <property type="entry name" value="Fer4_9"/>
    <property type="match status" value="1"/>
</dbReference>
<evidence type="ECO:0000256" key="4">
    <source>
        <dbReference type="ARBA" id="ARBA00022643"/>
    </source>
</evidence>
<dbReference type="AlphaFoldDB" id="B8GJB2"/>
<dbReference type="EMBL" id="CP001338">
    <property type="protein sequence ID" value="ACL16953.1"/>
    <property type="molecule type" value="Genomic_DNA"/>
</dbReference>
<dbReference type="KEGG" id="mpl:Mpal_1641"/>
<dbReference type="GO" id="GO:0016491">
    <property type="term" value="F:oxidoreductase activity"/>
    <property type="evidence" value="ECO:0007669"/>
    <property type="project" value="UniProtKB-KW"/>
</dbReference>
<evidence type="ECO:0000313" key="8">
    <source>
        <dbReference type="Proteomes" id="UP000002457"/>
    </source>
</evidence>
<proteinExistence type="inferred from homology"/>
<dbReference type="Proteomes" id="UP000002457">
    <property type="component" value="Chromosome"/>
</dbReference>
<keyword evidence="3" id="KW-0285">Flavoprotein</keyword>
<evidence type="ECO:0000259" key="6">
    <source>
        <dbReference type="PROSITE" id="PS51379"/>
    </source>
</evidence>
<keyword evidence="4" id="KW-0288">FMN</keyword>
<dbReference type="SUPFAM" id="SSF54862">
    <property type="entry name" value="4Fe-4S ferredoxins"/>
    <property type="match status" value="1"/>
</dbReference>
<evidence type="ECO:0000256" key="3">
    <source>
        <dbReference type="ARBA" id="ARBA00022630"/>
    </source>
</evidence>
<dbReference type="InterPro" id="IPR029479">
    <property type="entry name" value="Nitroreductase"/>
</dbReference>
<feature type="domain" description="4Fe-4S ferredoxin-type" evidence="6">
    <location>
        <begin position="2"/>
        <end position="31"/>
    </location>
</feature>
<dbReference type="Gene3D" id="3.40.109.10">
    <property type="entry name" value="NADH Oxidase"/>
    <property type="match status" value="1"/>
</dbReference>
<dbReference type="STRING" id="521011.Mpal_1641"/>
<evidence type="ECO:0000313" key="7">
    <source>
        <dbReference type="EMBL" id="ACL16953.1"/>
    </source>
</evidence>
<dbReference type="InterPro" id="IPR017900">
    <property type="entry name" value="4Fe4S_Fe_S_CS"/>
</dbReference>
<evidence type="ECO:0000256" key="1">
    <source>
        <dbReference type="ARBA" id="ARBA00001917"/>
    </source>
</evidence>
<sequence length="272" mass="29123">MSTIVIDETNCTHCSTCATICPSGIIEETDSIPSIRPENEGSCIACGQCEATCPTGALKVQDPDGQPSALPAGRPAMTPGALGLYLQSRRSVRHFKPEPVPRETIEAVMEIVRYAPSGANLQPVQYIIITDPAEVKRLAGVTIEWIRDEIAADSPLSRGLPLQHLVDAWEQGSDPICRGAPHLVIAHTPAGNSSAPVDAIIGLTHFDVTAPAFGVGACWAGFLTIGAMASEKVKQALAIPEGRVYQFALFFGYPKFTSHSIPSRKPARIEWR</sequence>
<dbReference type="PANTHER" id="PTHR43673:SF2">
    <property type="entry name" value="NITROREDUCTASE"/>
    <property type="match status" value="1"/>
</dbReference>
<evidence type="ECO:0000256" key="5">
    <source>
        <dbReference type="ARBA" id="ARBA00023002"/>
    </source>
</evidence>
<keyword evidence="5" id="KW-0560">Oxidoreductase</keyword>
<keyword evidence="8" id="KW-1185">Reference proteome</keyword>
<dbReference type="Gene3D" id="3.30.70.20">
    <property type="match status" value="1"/>
</dbReference>